<accession>A0A368U2G4</accession>
<dbReference type="Proteomes" id="UP000252405">
    <property type="component" value="Unassembled WGS sequence"/>
</dbReference>
<name>A0A368U2G4_9GAMM</name>
<dbReference type="CDD" id="cd00761">
    <property type="entry name" value="Glyco_tranf_GTA_type"/>
    <property type="match status" value="1"/>
</dbReference>
<gene>
    <name evidence="2" type="ORF">DU505_03725</name>
</gene>
<keyword evidence="2" id="KW-0808">Transferase</keyword>
<keyword evidence="3" id="KW-1185">Reference proteome</keyword>
<evidence type="ECO:0000313" key="2">
    <source>
        <dbReference type="EMBL" id="RCV91011.1"/>
    </source>
</evidence>
<sequence length="298" mass="33403">MKCSLPPVSIGIPFFNAEDTLLDAVRAVFSQSHIDWELILLDDGSTDNSLELAQSIKDPRVRVYSDGKNRWLAARLNQVTALASHDFIARMDADDLISPERLRIQLEFLLARPKLDLVSTGICSLSNNNYPLGLRVPSNGYKISPKTLLSGNSGIVHASLLGKRAWFQRNPYRENIRVGEDANLWVRAFSQGDLQVGFVDKPLYYYREDGNVVPSKLAVAYRECLRTIMKDSGFGFSLADKVHAFSVTLAKLMVARGLSIAGSLDILRRRRNKAPLSQDEKDFFLEEIKHIQAIDLPV</sequence>
<dbReference type="InterPro" id="IPR029044">
    <property type="entry name" value="Nucleotide-diphossugar_trans"/>
</dbReference>
<dbReference type="GO" id="GO:0016758">
    <property type="term" value="F:hexosyltransferase activity"/>
    <property type="evidence" value="ECO:0007669"/>
    <property type="project" value="UniProtKB-ARBA"/>
</dbReference>
<proteinExistence type="predicted"/>
<dbReference type="AlphaFoldDB" id="A0A368U2G4"/>
<dbReference type="RefSeq" id="WP_114477654.1">
    <property type="nucleotide sequence ID" value="NZ_QPII01000002.1"/>
</dbReference>
<dbReference type="SUPFAM" id="SSF53448">
    <property type="entry name" value="Nucleotide-diphospho-sugar transferases"/>
    <property type="match status" value="1"/>
</dbReference>
<dbReference type="Pfam" id="PF00535">
    <property type="entry name" value="Glycos_transf_2"/>
    <property type="match status" value="1"/>
</dbReference>
<evidence type="ECO:0000313" key="3">
    <source>
        <dbReference type="Proteomes" id="UP000252405"/>
    </source>
</evidence>
<organism evidence="2 3">
    <name type="scientific">Billgrantia montanilacus</name>
    <dbReference type="NCBI Taxonomy" id="2282305"/>
    <lineage>
        <taxon>Bacteria</taxon>
        <taxon>Pseudomonadati</taxon>
        <taxon>Pseudomonadota</taxon>
        <taxon>Gammaproteobacteria</taxon>
        <taxon>Oceanospirillales</taxon>
        <taxon>Halomonadaceae</taxon>
        <taxon>Billgrantia</taxon>
    </lineage>
</organism>
<feature type="domain" description="Glycosyltransferase 2-like" evidence="1">
    <location>
        <begin position="9"/>
        <end position="167"/>
    </location>
</feature>
<dbReference type="OrthoDB" id="9801954at2"/>
<evidence type="ECO:0000259" key="1">
    <source>
        <dbReference type="Pfam" id="PF00535"/>
    </source>
</evidence>
<reference evidence="2 3" key="1">
    <citation type="submission" date="2018-07" db="EMBL/GenBank/DDBJ databases">
        <title>Halomonas montanilacus sp. nov., isolated from Lake Pengyan on Tibetan Plateau.</title>
        <authorList>
            <person name="Lu H."/>
            <person name="Xing P."/>
            <person name="Wu Q."/>
        </authorList>
    </citation>
    <scope>NUCLEOTIDE SEQUENCE [LARGE SCALE GENOMIC DNA]</scope>
    <source>
        <strain evidence="2 3">PYC7W</strain>
    </source>
</reference>
<dbReference type="Gene3D" id="3.90.550.10">
    <property type="entry name" value="Spore Coat Polysaccharide Biosynthesis Protein SpsA, Chain A"/>
    <property type="match status" value="1"/>
</dbReference>
<dbReference type="EMBL" id="QPII01000002">
    <property type="protein sequence ID" value="RCV91011.1"/>
    <property type="molecule type" value="Genomic_DNA"/>
</dbReference>
<dbReference type="PANTHER" id="PTHR22916">
    <property type="entry name" value="GLYCOSYLTRANSFERASE"/>
    <property type="match status" value="1"/>
</dbReference>
<dbReference type="PANTHER" id="PTHR22916:SF3">
    <property type="entry name" value="UDP-GLCNAC:BETAGAL BETA-1,3-N-ACETYLGLUCOSAMINYLTRANSFERASE-LIKE PROTEIN 1"/>
    <property type="match status" value="1"/>
</dbReference>
<dbReference type="InterPro" id="IPR001173">
    <property type="entry name" value="Glyco_trans_2-like"/>
</dbReference>
<protein>
    <submittedName>
        <fullName evidence="2">Glycosyltransferase family 2 protein</fullName>
    </submittedName>
</protein>
<comment type="caution">
    <text evidence="2">The sequence shown here is derived from an EMBL/GenBank/DDBJ whole genome shotgun (WGS) entry which is preliminary data.</text>
</comment>